<reference evidence="3 4" key="1">
    <citation type="submission" date="2019-01" db="EMBL/GenBank/DDBJ databases">
        <title>Chengkuizengella sp. nov., isolated from deep-sea sediment of East Pacific Ocean.</title>
        <authorList>
            <person name="Yang J."/>
            <person name="Lai Q."/>
            <person name="Shao Z."/>
        </authorList>
    </citation>
    <scope>NUCLEOTIDE SEQUENCE [LARGE SCALE GENOMIC DNA]</scope>
    <source>
        <strain evidence="3 4">YPA3-1-1</strain>
    </source>
</reference>
<dbReference type="Pfam" id="PF13115">
    <property type="entry name" value="YtkA"/>
    <property type="match status" value="1"/>
</dbReference>
<name>A0A6N9Q2G9_9BACL</name>
<keyword evidence="4" id="KW-1185">Reference proteome</keyword>
<comment type="caution">
    <text evidence="3">The sequence shown here is derived from an EMBL/GenBank/DDBJ whole genome shotgun (WGS) entry which is preliminary data.</text>
</comment>
<dbReference type="InterPro" id="IPR032693">
    <property type="entry name" value="YtkA-like_dom"/>
</dbReference>
<dbReference type="PROSITE" id="PS51257">
    <property type="entry name" value="PROKAR_LIPOPROTEIN"/>
    <property type="match status" value="1"/>
</dbReference>
<evidence type="ECO:0000313" key="3">
    <source>
        <dbReference type="EMBL" id="NBI28960.1"/>
    </source>
</evidence>
<dbReference type="EMBL" id="SIJB01000019">
    <property type="protein sequence ID" value="NBI28960.1"/>
    <property type="molecule type" value="Genomic_DNA"/>
</dbReference>
<accession>A0A6N9Q2G9</accession>
<dbReference type="RefSeq" id="WP_160645760.1">
    <property type="nucleotide sequence ID" value="NZ_SIJB01000019.1"/>
</dbReference>
<sequence>MKSLKLISILLIVAIVLVSCSNETLESEDNKGMESMDNTMEESLSLLEVEIKTASESVEVGSEVSFEAIVSQGNQPVEDANEVKFEIRMNGQEDESEMIYGQHQGEGVYTIQKTFNQQGIYTIISHVTARDMHNMPSLVLKVGQVDKSQSFDDDQSKSENQMNESHEGHTDQH</sequence>
<dbReference type="AlphaFoldDB" id="A0A6N9Q2G9"/>
<dbReference type="Proteomes" id="UP000448943">
    <property type="component" value="Unassembled WGS sequence"/>
</dbReference>
<feature type="region of interest" description="Disordered" evidence="1">
    <location>
        <begin position="146"/>
        <end position="173"/>
    </location>
</feature>
<feature type="compositionally biased region" description="Basic and acidic residues" evidence="1">
    <location>
        <begin position="164"/>
        <end position="173"/>
    </location>
</feature>
<evidence type="ECO:0000259" key="2">
    <source>
        <dbReference type="Pfam" id="PF13115"/>
    </source>
</evidence>
<protein>
    <recommendedName>
        <fullName evidence="2">YtkA-like domain-containing protein</fullName>
    </recommendedName>
</protein>
<evidence type="ECO:0000313" key="4">
    <source>
        <dbReference type="Proteomes" id="UP000448943"/>
    </source>
</evidence>
<evidence type="ECO:0000256" key="1">
    <source>
        <dbReference type="SAM" id="MobiDB-lite"/>
    </source>
</evidence>
<feature type="domain" description="YtkA-like" evidence="2">
    <location>
        <begin position="47"/>
        <end position="126"/>
    </location>
</feature>
<dbReference type="OrthoDB" id="2679563at2"/>
<organism evidence="3 4">
    <name type="scientific">Chengkuizengella marina</name>
    <dbReference type="NCBI Taxonomy" id="2507566"/>
    <lineage>
        <taxon>Bacteria</taxon>
        <taxon>Bacillati</taxon>
        <taxon>Bacillota</taxon>
        <taxon>Bacilli</taxon>
        <taxon>Bacillales</taxon>
        <taxon>Paenibacillaceae</taxon>
        <taxon>Chengkuizengella</taxon>
    </lineage>
</organism>
<gene>
    <name evidence="3" type="ORF">ERL59_08305</name>
</gene>
<proteinExistence type="predicted"/>